<comment type="pathway">
    <text evidence="2">Aromatic compound metabolism; melatonin biosynthesis; melatonin from serotonin: step 1/2.</text>
</comment>
<comment type="catalytic activity">
    <reaction evidence="5">
        <text>dopamine + (9Z)-octadecenoyl-CoA = N-(9Z-octadecanoyl)-dopamine + CoA + H(+)</text>
        <dbReference type="Rhea" id="RHEA:51380"/>
        <dbReference type="ChEBI" id="CHEBI:15378"/>
        <dbReference type="ChEBI" id="CHEBI:31883"/>
        <dbReference type="ChEBI" id="CHEBI:57287"/>
        <dbReference type="ChEBI" id="CHEBI:57387"/>
        <dbReference type="ChEBI" id="CHEBI:59905"/>
    </reaction>
    <physiologicalReaction direction="left-to-right" evidence="5">
        <dbReference type="Rhea" id="RHEA:51381"/>
    </physiologicalReaction>
</comment>
<dbReference type="EnsemblMetazoa" id="CJA06041.1">
    <property type="protein sequence ID" value="CJA06041.1"/>
    <property type="gene ID" value="WBGene00125245"/>
</dbReference>
<comment type="similarity">
    <text evidence="3">Belongs to the acetyltransferase family. AANAT subfamily.</text>
</comment>
<evidence type="ECO:0000256" key="10">
    <source>
        <dbReference type="ARBA" id="ARBA00052178"/>
    </source>
</evidence>
<evidence type="ECO:0000256" key="11">
    <source>
        <dbReference type="ARBA" id="ARBA00052335"/>
    </source>
</evidence>
<dbReference type="Gene3D" id="3.40.630.30">
    <property type="match status" value="1"/>
</dbReference>
<dbReference type="InterPro" id="IPR016181">
    <property type="entry name" value="Acyl_CoA_acyltransferase"/>
</dbReference>
<evidence type="ECO:0000256" key="3">
    <source>
        <dbReference type="ARBA" id="ARBA00038182"/>
    </source>
</evidence>
<dbReference type="SUPFAM" id="SSF55729">
    <property type="entry name" value="Acyl-CoA N-acyltransferases (Nat)"/>
    <property type="match status" value="1"/>
</dbReference>
<dbReference type="OMA" id="DRKGVMT"/>
<keyword evidence="14" id="KW-1185">Reference proteome</keyword>
<dbReference type="GO" id="GO:0004059">
    <property type="term" value="F:aralkylamine N-acetyltransferase activity"/>
    <property type="evidence" value="ECO:0007669"/>
    <property type="project" value="UniProtKB-EC"/>
</dbReference>
<comment type="catalytic activity">
    <reaction evidence="6">
        <text>serotonin + octadecanoyl-CoA = N-octadecanoyl-serotonin + CoA + H(+)</text>
        <dbReference type="Rhea" id="RHEA:51400"/>
        <dbReference type="ChEBI" id="CHEBI:15378"/>
        <dbReference type="ChEBI" id="CHEBI:57287"/>
        <dbReference type="ChEBI" id="CHEBI:57394"/>
        <dbReference type="ChEBI" id="CHEBI:134065"/>
        <dbReference type="ChEBI" id="CHEBI:350546"/>
    </reaction>
    <physiologicalReaction direction="left-to-right" evidence="6">
        <dbReference type="Rhea" id="RHEA:51401"/>
    </physiologicalReaction>
</comment>
<dbReference type="PANTHER" id="PTHR20905:SF9">
    <property type="entry name" value="N-ACETYLTRANSFERASE DOMAIN-CONTAINING PROTEIN"/>
    <property type="match status" value="1"/>
</dbReference>
<dbReference type="FunFam" id="3.40.630.30:FF:000046">
    <property type="entry name" value="Dopamine N-acetyltransferase"/>
    <property type="match status" value="1"/>
</dbReference>
<evidence type="ECO:0000256" key="9">
    <source>
        <dbReference type="ARBA" id="ARBA00051823"/>
    </source>
</evidence>
<reference evidence="13" key="2">
    <citation type="submission" date="2022-06" db="UniProtKB">
        <authorList>
            <consortium name="EnsemblMetazoa"/>
        </authorList>
    </citation>
    <scope>IDENTIFICATION</scope>
    <source>
        <strain evidence="13">DF5081</strain>
    </source>
</reference>
<comment type="catalytic activity">
    <reaction evidence="7">
        <text>serotonin + (5Z,8Z,11Z,14Z)-eicosatetraenoyl-CoA = N-[(5Z,8Z,11Z,14Z)-eicosatetraenoyl]-serotonin + CoA + H(+)</text>
        <dbReference type="Rhea" id="RHEA:51396"/>
        <dbReference type="ChEBI" id="CHEBI:15378"/>
        <dbReference type="ChEBI" id="CHEBI:57287"/>
        <dbReference type="ChEBI" id="CHEBI:57368"/>
        <dbReference type="ChEBI" id="CHEBI:132255"/>
        <dbReference type="ChEBI" id="CHEBI:350546"/>
    </reaction>
    <physiologicalReaction direction="left-to-right" evidence="7">
        <dbReference type="Rhea" id="RHEA:51397"/>
    </physiologicalReaction>
</comment>
<evidence type="ECO:0000256" key="5">
    <source>
        <dbReference type="ARBA" id="ARBA00050189"/>
    </source>
</evidence>
<accession>A0A8R1DLC7</accession>
<name>A0A8R1DLC7_CAEJA</name>
<reference evidence="14" key="1">
    <citation type="submission" date="2010-08" db="EMBL/GenBank/DDBJ databases">
        <authorList>
            <consortium name="Caenorhabditis japonica Sequencing Consortium"/>
            <person name="Wilson R.K."/>
        </authorList>
    </citation>
    <scope>NUCLEOTIDE SEQUENCE [LARGE SCALE GENOMIC DNA]</scope>
    <source>
        <strain evidence="14">DF5081</strain>
    </source>
</reference>
<comment type="catalytic activity">
    <reaction evidence="8">
        <text>dopamine + acetyl-CoA = N-acetyldopamine + CoA + H(+)</text>
        <dbReference type="Rhea" id="RHEA:51388"/>
        <dbReference type="ChEBI" id="CHEBI:15378"/>
        <dbReference type="ChEBI" id="CHEBI:57287"/>
        <dbReference type="ChEBI" id="CHEBI:57288"/>
        <dbReference type="ChEBI" id="CHEBI:59905"/>
        <dbReference type="ChEBI" id="CHEBI:125678"/>
    </reaction>
    <physiologicalReaction direction="left-to-right" evidence="8">
        <dbReference type="Rhea" id="RHEA:51389"/>
    </physiologicalReaction>
</comment>
<dbReference type="PANTHER" id="PTHR20905">
    <property type="entry name" value="N-ACETYLTRANSFERASE-RELATED"/>
    <property type="match status" value="1"/>
</dbReference>
<evidence type="ECO:0000256" key="6">
    <source>
        <dbReference type="ARBA" id="ARBA00050849"/>
    </source>
</evidence>
<evidence type="ECO:0000256" key="2">
    <source>
        <dbReference type="ARBA" id="ARBA00037926"/>
    </source>
</evidence>
<evidence type="ECO:0000256" key="7">
    <source>
        <dbReference type="ARBA" id="ARBA00051284"/>
    </source>
</evidence>
<dbReference type="Proteomes" id="UP000005237">
    <property type="component" value="Unassembled WGS sequence"/>
</dbReference>
<evidence type="ECO:0000256" key="1">
    <source>
        <dbReference type="ARBA" id="ARBA00022679"/>
    </source>
</evidence>
<keyword evidence="1" id="KW-0808">Transferase</keyword>
<comment type="catalytic activity">
    <reaction evidence="9">
        <text>serotonin + (9Z)-octadecenoyl-CoA = N-(9Z-octadecenoyl)-serotonin + CoA + H(+)</text>
        <dbReference type="Rhea" id="RHEA:51392"/>
        <dbReference type="ChEBI" id="CHEBI:15378"/>
        <dbReference type="ChEBI" id="CHEBI:57287"/>
        <dbReference type="ChEBI" id="CHEBI:57387"/>
        <dbReference type="ChEBI" id="CHEBI:134064"/>
        <dbReference type="ChEBI" id="CHEBI:350546"/>
    </reaction>
    <physiologicalReaction direction="left-to-right" evidence="9">
        <dbReference type="Rhea" id="RHEA:51393"/>
    </physiologicalReaction>
</comment>
<evidence type="ECO:0000256" key="4">
    <source>
        <dbReference type="ARBA" id="ARBA00039114"/>
    </source>
</evidence>
<sequence>MLAARVFLRRVSSSEKYYFEVMKKSHRNEVVEFLNKSFRLEESLNKASKITESEINTVLGDVMDRVLKNEVSVLARAKGNDELAGCMLSSVWKREDDEKKKEVKQEFEFGGTRIEVATIGEILNELHEDFWKHCPDHHTVLHFEISSVDKNHQRKGLASAFLNWTERKSLLESVNASGIVGEASSIANQILMAKRGYETLATILLNSKVHKSTGKQILVCEDGTDRVNLMFKKF</sequence>
<evidence type="ECO:0000313" key="13">
    <source>
        <dbReference type="EnsemblMetazoa" id="CJA06041.1"/>
    </source>
</evidence>
<dbReference type="EC" id="2.3.1.87" evidence="4"/>
<comment type="catalytic activity">
    <reaction evidence="12">
        <text>serotonin + acetyl-CoA = N-acetylserotonin + CoA + H(+)</text>
        <dbReference type="Rhea" id="RHEA:25217"/>
        <dbReference type="ChEBI" id="CHEBI:15378"/>
        <dbReference type="ChEBI" id="CHEBI:17697"/>
        <dbReference type="ChEBI" id="CHEBI:57287"/>
        <dbReference type="ChEBI" id="CHEBI:57288"/>
        <dbReference type="ChEBI" id="CHEBI:350546"/>
        <dbReference type="EC" id="2.3.1.87"/>
    </reaction>
    <physiologicalReaction direction="left-to-right" evidence="12">
        <dbReference type="Rhea" id="RHEA:25218"/>
    </physiologicalReaction>
</comment>
<comment type="catalytic activity">
    <reaction evidence="10">
        <text>serotonin + hexadecanoyl-CoA = N-hexadecanoyl-serotonin + CoA + H(+)</text>
        <dbReference type="Rhea" id="RHEA:51384"/>
        <dbReference type="ChEBI" id="CHEBI:15378"/>
        <dbReference type="ChEBI" id="CHEBI:57287"/>
        <dbReference type="ChEBI" id="CHEBI:57379"/>
        <dbReference type="ChEBI" id="CHEBI:134059"/>
        <dbReference type="ChEBI" id="CHEBI:350546"/>
    </reaction>
    <physiologicalReaction direction="left-to-right" evidence="10">
        <dbReference type="Rhea" id="RHEA:51385"/>
    </physiologicalReaction>
</comment>
<proteinExistence type="inferred from homology"/>
<dbReference type="AlphaFoldDB" id="A0A8R1DLC7"/>
<organism evidence="13 14">
    <name type="scientific">Caenorhabditis japonica</name>
    <dbReference type="NCBI Taxonomy" id="281687"/>
    <lineage>
        <taxon>Eukaryota</taxon>
        <taxon>Metazoa</taxon>
        <taxon>Ecdysozoa</taxon>
        <taxon>Nematoda</taxon>
        <taxon>Chromadorea</taxon>
        <taxon>Rhabditida</taxon>
        <taxon>Rhabditina</taxon>
        <taxon>Rhabditomorpha</taxon>
        <taxon>Rhabditoidea</taxon>
        <taxon>Rhabditidae</taxon>
        <taxon>Peloderinae</taxon>
        <taxon>Caenorhabditis</taxon>
    </lineage>
</organism>
<comment type="catalytic activity">
    <reaction evidence="11">
        <text>dopamine + hexadecanoyl-CoA = N-hexadecanoyl-dopamine + CoA + H(+)</text>
        <dbReference type="Rhea" id="RHEA:51376"/>
        <dbReference type="ChEBI" id="CHEBI:15378"/>
        <dbReference type="ChEBI" id="CHEBI:57287"/>
        <dbReference type="ChEBI" id="CHEBI:57379"/>
        <dbReference type="ChEBI" id="CHEBI:59905"/>
        <dbReference type="ChEBI" id="CHEBI:134058"/>
    </reaction>
    <physiologicalReaction direction="left-to-right" evidence="11">
        <dbReference type="Rhea" id="RHEA:51377"/>
    </physiologicalReaction>
</comment>
<evidence type="ECO:0000313" key="14">
    <source>
        <dbReference type="Proteomes" id="UP000005237"/>
    </source>
</evidence>
<protein>
    <recommendedName>
        <fullName evidence="4">aralkylamine N-acetyltransferase</fullName>
        <ecNumber evidence="4">2.3.1.87</ecNumber>
    </recommendedName>
</protein>
<evidence type="ECO:0000256" key="12">
    <source>
        <dbReference type="ARBA" id="ARBA00052491"/>
    </source>
</evidence>
<evidence type="ECO:0000256" key="8">
    <source>
        <dbReference type="ARBA" id="ARBA00051711"/>
    </source>
</evidence>